<evidence type="ECO:0000313" key="7">
    <source>
        <dbReference type="Proteomes" id="UP001056291"/>
    </source>
</evidence>
<gene>
    <name evidence="6" type="ORF">NBZ79_18290</name>
</gene>
<evidence type="ECO:0000256" key="2">
    <source>
        <dbReference type="ARBA" id="ARBA00005695"/>
    </source>
</evidence>
<dbReference type="PIRSF" id="PIRSF002741">
    <property type="entry name" value="MppA"/>
    <property type="match status" value="1"/>
</dbReference>
<dbReference type="Pfam" id="PF00496">
    <property type="entry name" value="SBP_bac_5"/>
    <property type="match status" value="1"/>
</dbReference>
<dbReference type="Gene3D" id="3.10.105.10">
    <property type="entry name" value="Dipeptide-binding Protein, Domain 3"/>
    <property type="match status" value="1"/>
</dbReference>
<feature type="signal peptide" evidence="4">
    <location>
        <begin position="1"/>
        <end position="23"/>
    </location>
</feature>
<evidence type="ECO:0000256" key="1">
    <source>
        <dbReference type="ARBA" id="ARBA00004418"/>
    </source>
</evidence>
<dbReference type="EMBL" id="CP098747">
    <property type="protein sequence ID" value="USG61109.1"/>
    <property type="molecule type" value="Genomic_DNA"/>
</dbReference>
<evidence type="ECO:0000313" key="6">
    <source>
        <dbReference type="EMBL" id="USG61109.1"/>
    </source>
</evidence>
<dbReference type="PANTHER" id="PTHR30290:SF64">
    <property type="entry name" value="ABC TRANSPORTER PERIPLASMIC BINDING PROTEIN"/>
    <property type="match status" value="1"/>
</dbReference>
<comment type="subcellular location">
    <subcellularLocation>
        <location evidence="1">Periplasm</location>
    </subcellularLocation>
</comment>
<accession>A0ABY4W2N9</accession>
<evidence type="ECO:0000259" key="5">
    <source>
        <dbReference type="Pfam" id="PF00496"/>
    </source>
</evidence>
<reference evidence="6" key="1">
    <citation type="submission" date="2022-06" db="EMBL/GenBank/DDBJ databases">
        <title>Sneathiella actinostolidae sp. nov., isolated from a sea anemonein the Western Pacific Ocean.</title>
        <authorList>
            <person name="Wei M.J."/>
        </authorList>
    </citation>
    <scope>NUCLEOTIDE SEQUENCE</scope>
    <source>
        <strain evidence="6">PHK-P5</strain>
    </source>
</reference>
<dbReference type="InterPro" id="IPR030678">
    <property type="entry name" value="Peptide/Ni-bd"/>
</dbReference>
<dbReference type="Gene3D" id="3.40.190.10">
    <property type="entry name" value="Periplasmic binding protein-like II"/>
    <property type="match status" value="1"/>
</dbReference>
<feature type="domain" description="Solute-binding protein family 5" evidence="5">
    <location>
        <begin position="100"/>
        <end position="505"/>
    </location>
</feature>
<dbReference type="SUPFAM" id="SSF53850">
    <property type="entry name" value="Periplasmic binding protein-like II"/>
    <property type="match status" value="1"/>
</dbReference>
<keyword evidence="7" id="KW-1185">Reference proteome</keyword>
<sequence length="598" mass="67897">MRPFLISLLIPFALFAAALPVTGAEKLHALAMHGAPKYPAGFPHFDYVNPDAPRGGTLRLGRIGSFDSVHPFILKGVKPEGWRNTFQPLMTRSKDEPFTLYANLAETIEIAEDRSWIIFNINPKARFSNGDPVTAEDVLFSYETLRDKGRPNVRTYYKKATEVALTGPLSIKFTFGEEEGRWEMPLIMGLMSVISKAEFESRDFEKTSLSPFIGSGPYIFDKVEPGRRVSYKRNPDFWGWDLPQNKGRHNFDTLIYDYFRDDGVALEAFKAHTLDARFESDAGKWIDAYSARSGSNESFVKTEPKLQIPAPMLAMVFNTRRDKFADRRVRIALTQAFDFEWVNANILQSVYKRTDSFFENSSLASKGPISSAERELLSPFAEELPTDVFDSEFSLPVTDGSGRNRQNLRTARKLLAEAGWEIEDGTLRSTATGEAFTIEFLVNNNDYVKLIAPFQKNLQTLGITTNIRQSDTASYQNRLNDYDFDMIINSWGQSLSPGNEQAFYWSRTAAETPGTRNYPAIRLAAVDEMIALIASAKTREQLENATLALDRMLLWGYYVIPLYHTDSQWFAHWPEIRLPPSPSFWGTSADLWWHEAVD</sequence>
<dbReference type="RefSeq" id="WP_251934096.1">
    <property type="nucleotide sequence ID" value="NZ_CP098747.1"/>
</dbReference>
<evidence type="ECO:0000256" key="3">
    <source>
        <dbReference type="ARBA" id="ARBA00022729"/>
    </source>
</evidence>
<feature type="chain" id="PRO_5045700434" evidence="4">
    <location>
        <begin position="24"/>
        <end position="598"/>
    </location>
</feature>
<dbReference type="CDD" id="cd08497">
    <property type="entry name" value="MbnE-like"/>
    <property type="match status" value="1"/>
</dbReference>
<dbReference type="PANTHER" id="PTHR30290">
    <property type="entry name" value="PERIPLASMIC BINDING COMPONENT OF ABC TRANSPORTER"/>
    <property type="match status" value="1"/>
</dbReference>
<organism evidence="6 7">
    <name type="scientific">Sneathiella marina</name>
    <dbReference type="NCBI Taxonomy" id="2950108"/>
    <lineage>
        <taxon>Bacteria</taxon>
        <taxon>Pseudomonadati</taxon>
        <taxon>Pseudomonadota</taxon>
        <taxon>Alphaproteobacteria</taxon>
        <taxon>Sneathiellales</taxon>
        <taxon>Sneathiellaceae</taxon>
        <taxon>Sneathiella</taxon>
    </lineage>
</organism>
<evidence type="ECO:0000256" key="4">
    <source>
        <dbReference type="SAM" id="SignalP"/>
    </source>
</evidence>
<protein>
    <submittedName>
        <fullName evidence="6">Extracellular solute-binding protein</fullName>
    </submittedName>
</protein>
<dbReference type="InterPro" id="IPR000914">
    <property type="entry name" value="SBP_5_dom"/>
</dbReference>
<dbReference type="InterPro" id="IPR039424">
    <property type="entry name" value="SBP_5"/>
</dbReference>
<name>A0ABY4W2N9_9PROT</name>
<keyword evidence="3 4" id="KW-0732">Signal</keyword>
<comment type="similarity">
    <text evidence="2">Belongs to the bacterial solute-binding protein 5 family.</text>
</comment>
<proteinExistence type="inferred from homology"/>
<dbReference type="Proteomes" id="UP001056291">
    <property type="component" value="Chromosome"/>
</dbReference>